<dbReference type="GeneID" id="25561218"/>
<accession>A0A0L0DQR2</accession>
<dbReference type="Proteomes" id="UP000054408">
    <property type="component" value="Unassembled WGS sequence"/>
</dbReference>
<gene>
    <name evidence="2" type="ORF">AMSG_01469</name>
</gene>
<evidence type="ECO:0000256" key="1">
    <source>
        <dbReference type="SAM" id="MobiDB-lite"/>
    </source>
</evidence>
<organism evidence="2 3">
    <name type="scientific">Thecamonas trahens ATCC 50062</name>
    <dbReference type="NCBI Taxonomy" id="461836"/>
    <lineage>
        <taxon>Eukaryota</taxon>
        <taxon>Apusozoa</taxon>
        <taxon>Apusomonadida</taxon>
        <taxon>Apusomonadidae</taxon>
        <taxon>Thecamonas</taxon>
    </lineage>
</organism>
<feature type="compositionally biased region" description="Low complexity" evidence="1">
    <location>
        <begin position="57"/>
        <end position="75"/>
    </location>
</feature>
<proteinExistence type="predicted"/>
<name>A0A0L0DQR2_THETB</name>
<dbReference type="RefSeq" id="XP_013761522.1">
    <property type="nucleotide sequence ID" value="XM_013906068.1"/>
</dbReference>
<keyword evidence="3" id="KW-1185">Reference proteome</keyword>
<feature type="compositionally biased region" description="Pro residues" evidence="1">
    <location>
        <begin position="81"/>
        <end position="92"/>
    </location>
</feature>
<dbReference type="EMBL" id="GL349438">
    <property type="protein sequence ID" value="KNC54615.1"/>
    <property type="molecule type" value="Genomic_DNA"/>
</dbReference>
<feature type="region of interest" description="Disordered" evidence="1">
    <location>
        <begin position="57"/>
        <end position="92"/>
    </location>
</feature>
<dbReference type="AlphaFoldDB" id="A0A0L0DQR2"/>
<reference evidence="2 3" key="1">
    <citation type="submission" date="2010-05" db="EMBL/GenBank/DDBJ databases">
        <title>The Genome Sequence of Thecamonas trahens ATCC 50062.</title>
        <authorList>
            <consortium name="The Broad Institute Genome Sequencing Platform"/>
            <person name="Russ C."/>
            <person name="Cuomo C."/>
            <person name="Shea T."/>
            <person name="Young S.K."/>
            <person name="Zeng Q."/>
            <person name="Koehrsen M."/>
            <person name="Haas B."/>
            <person name="Borodovsky M."/>
            <person name="Guigo R."/>
            <person name="Alvarado L."/>
            <person name="Berlin A."/>
            <person name="Bochicchio J."/>
            <person name="Borenstein D."/>
            <person name="Chapman S."/>
            <person name="Chen Z."/>
            <person name="Freedman E."/>
            <person name="Gellesch M."/>
            <person name="Goldberg J."/>
            <person name="Griggs A."/>
            <person name="Gujja S."/>
            <person name="Heilman E."/>
            <person name="Heiman D."/>
            <person name="Hepburn T."/>
            <person name="Howarth C."/>
            <person name="Jen D."/>
            <person name="Larson L."/>
            <person name="Mehta T."/>
            <person name="Park D."/>
            <person name="Pearson M."/>
            <person name="Roberts A."/>
            <person name="Saif S."/>
            <person name="Shenoy N."/>
            <person name="Sisk P."/>
            <person name="Stolte C."/>
            <person name="Sykes S."/>
            <person name="Thomson T."/>
            <person name="Walk T."/>
            <person name="White J."/>
            <person name="Yandava C."/>
            <person name="Burger G."/>
            <person name="Gray M.W."/>
            <person name="Holland P.W.H."/>
            <person name="King N."/>
            <person name="Lang F.B.F."/>
            <person name="Roger A.J."/>
            <person name="Ruiz-Trillo I."/>
            <person name="Lander E."/>
            <person name="Nusbaum C."/>
        </authorList>
    </citation>
    <scope>NUCLEOTIDE SEQUENCE [LARGE SCALE GENOMIC DNA]</scope>
    <source>
        <strain evidence="2 3">ATCC 50062</strain>
    </source>
</reference>
<evidence type="ECO:0000313" key="3">
    <source>
        <dbReference type="Proteomes" id="UP000054408"/>
    </source>
</evidence>
<protein>
    <submittedName>
        <fullName evidence="2">Uncharacterized protein</fullName>
    </submittedName>
</protein>
<evidence type="ECO:0000313" key="2">
    <source>
        <dbReference type="EMBL" id="KNC54615.1"/>
    </source>
</evidence>
<sequence length="412" mass="43231">MDSRMFARAELPPQTVLERTQASVAAAAGRAVADMPVLPGLVYDPVRDRYFALPSTGSAPPWATSSAGPSSSPTPARREPPPSPEPAMLPRPPSAMAWRIQRALGLARSSKLRRSLLSVAPLQGPTASVCVMDEPVVWSSEAVAVSPTMVSGPRMPGAFPTSLIVYSPQRFGMVLSSSAVSARTATWQCETMLEAPTAVLPSLPAPVVLRVTADEDVVRTGIVVVSHETPITVFHANAAMRCLPGRDLVSSPGALPEMSAFLSASDRNVFALDAESGRILRVARLPSRAHRVVASLAYEPHAQLLLVGATSRDGGGQALSAHDVRAPSLSPAITFELPRASGSHTHRIAPFVAPWGPWGLSTPASAGRFGTHGPSTASLWDIRSSTPLFKFAAAAAEGRGTRSRPTALTCLG</sequence>